<evidence type="ECO:0000259" key="1">
    <source>
        <dbReference type="PROSITE" id="PS51186"/>
    </source>
</evidence>
<name>A0A3B1B4L2_9ZZZZ</name>
<feature type="domain" description="N-acetyltransferase" evidence="1">
    <location>
        <begin position="40"/>
        <end position="192"/>
    </location>
</feature>
<reference evidence="2" key="1">
    <citation type="submission" date="2018-06" db="EMBL/GenBank/DDBJ databases">
        <authorList>
            <person name="Zhirakovskaya E."/>
        </authorList>
    </citation>
    <scope>NUCLEOTIDE SEQUENCE</scope>
</reference>
<gene>
    <name evidence="2" type="ORF">MNBD_GAMMA22-1078</name>
</gene>
<dbReference type="InterPro" id="IPR051908">
    <property type="entry name" value="Ribosomal_N-acetyltransferase"/>
</dbReference>
<dbReference type="PANTHER" id="PTHR43441">
    <property type="entry name" value="RIBOSOMAL-PROTEIN-SERINE ACETYLTRANSFERASE"/>
    <property type="match status" value="1"/>
</dbReference>
<dbReference type="InterPro" id="IPR016181">
    <property type="entry name" value="Acyl_CoA_acyltransferase"/>
</dbReference>
<dbReference type="InterPro" id="IPR000182">
    <property type="entry name" value="GNAT_dom"/>
</dbReference>
<dbReference type="GO" id="GO:0008999">
    <property type="term" value="F:protein-N-terminal-alanine acetyltransferase activity"/>
    <property type="evidence" value="ECO:0007669"/>
    <property type="project" value="TreeGrafter"/>
</dbReference>
<keyword evidence="2" id="KW-0378">Hydrolase</keyword>
<dbReference type="EMBL" id="UOFS01000042">
    <property type="protein sequence ID" value="VAW99996.1"/>
    <property type="molecule type" value="Genomic_DNA"/>
</dbReference>
<dbReference type="SUPFAM" id="SSF55729">
    <property type="entry name" value="Acyl-CoA N-acyltransferases (Nat)"/>
    <property type="match status" value="1"/>
</dbReference>
<keyword evidence="2" id="KW-0347">Helicase</keyword>
<accession>A0A3B1B4L2</accession>
<dbReference type="PROSITE" id="PS51186">
    <property type="entry name" value="GNAT"/>
    <property type="match status" value="1"/>
</dbReference>
<dbReference type="FunFam" id="3.40.630.30:FF:000047">
    <property type="entry name" value="Acetyltransferase, GNAT family"/>
    <property type="match status" value="1"/>
</dbReference>
<evidence type="ECO:0000313" key="2">
    <source>
        <dbReference type="EMBL" id="VAW99996.1"/>
    </source>
</evidence>
<dbReference type="PANTHER" id="PTHR43441:SF2">
    <property type="entry name" value="FAMILY ACETYLTRANSFERASE, PUTATIVE (AFU_ORTHOLOGUE AFUA_7G00850)-RELATED"/>
    <property type="match status" value="1"/>
</dbReference>
<protein>
    <submittedName>
        <fullName evidence="2">Protein export cytoplasm protein SecA ATPase RNA helicase (TC 3.A.5.1.1)</fullName>
    </submittedName>
</protein>
<dbReference type="Pfam" id="PF13302">
    <property type="entry name" value="Acetyltransf_3"/>
    <property type="match status" value="1"/>
</dbReference>
<dbReference type="GO" id="GO:0004386">
    <property type="term" value="F:helicase activity"/>
    <property type="evidence" value="ECO:0007669"/>
    <property type="project" value="UniProtKB-KW"/>
</dbReference>
<keyword evidence="2" id="KW-0067">ATP-binding</keyword>
<dbReference type="AlphaFoldDB" id="A0A3B1B4L2"/>
<dbReference type="GO" id="GO:1990189">
    <property type="term" value="F:protein N-terminal-serine acetyltransferase activity"/>
    <property type="evidence" value="ECO:0007669"/>
    <property type="project" value="TreeGrafter"/>
</dbReference>
<sequence>MGKNFNQLGQQIGTPVDNWCAPNVPLQESLQGLYCRVEPLNIKQHAQQLFDAMQLDAQGVLWTYLPYGPFTNLAQYSLLLEKLEQQPDQQFYVIVDLSDEQAVGVAAYLRINPDAGSIEIGHLCYSPLLQKTIMATEAMYLMMAKVFNAGYRRYEWKCNALNQASKSSAIRLGFQFEGIFRQAQVVDGCNRDTAWFSIIDSEWMALKNKFETWLAAFNFDDQGQQVKSLQEC</sequence>
<organism evidence="2">
    <name type="scientific">hydrothermal vent metagenome</name>
    <dbReference type="NCBI Taxonomy" id="652676"/>
    <lineage>
        <taxon>unclassified sequences</taxon>
        <taxon>metagenomes</taxon>
        <taxon>ecological metagenomes</taxon>
    </lineage>
</organism>
<proteinExistence type="predicted"/>
<dbReference type="GO" id="GO:0005737">
    <property type="term" value="C:cytoplasm"/>
    <property type="evidence" value="ECO:0007669"/>
    <property type="project" value="TreeGrafter"/>
</dbReference>
<dbReference type="Gene3D" id="3.40.630.30">
    <property type="match status" value="1"/>
</dbReference>
<keyword evidence="2" id="KW-0547">Nucleotide-binding</keyword>